<evidence type="ECO:0008006" key="3">
    <source>
        <dbReference type="Google" id="ProtNLM"/>
    </source>
</evidence>
<gene>
    <name evidence="1" type="ORF">ACFFVF_16525</name>
</gene>
<dbReference type="Proteomes" id="UP001589607">
    <property type="component" value="Unassembled WGS sequence"/>
</dbReference>
<reference evidence="1 2" key="1">
    <citation type="submission" date="2024-09" db="EMBL/GenBank/DDBJ databases">
        <authorList>
            <person name="Sun Q."/>
            <person name="Mori K."/>
        </authorList>
    </citation>
    <scope>NUCLEOTIDE SEQUENCE [LARGE SCALE GENOMIC DNA]</scope>
    <source>
        <strain evidence="1 2">CECT 7955</strain>
    </source>
</reference>
<name>A0ABV5GTF9_9FLAO</name>
<dbReference type="EMBL" id="JBHMEY010000067">
    <property type="protein sequence ID" value="MFB9098125.1"/>
    <property type="molecule type" value="Genomic_DNA"/>
</dbReference>
<evidence type="ECO:0000313" key="2">
    <source>
        <dbReference type="Proteomes" id="UP001589607"/>
    </source>
</evidence>
<organism evidence="1 2">
    <name type="scientific">Flavobacterium jumunjinense</name>
    <dbReference type="NCBI Taxonomy" id="998845"/>
    <lineage>
        <taxon>Bacteria</taxon>
        <taxon>Pseudomonadati</taxon>
        <taxon>Bacteroidota</taxon>
        <taxon>Flavobacteriia</taxon>
        <taxon>Flavobacteriales</taxon>
        <taxon>Flavobacteriaceae</taxon>
        <taxon>Flavobacterium</taxon>
    </lineage>
</organism>
<dbReference type="RefSeq" id="WP_236456206.1">
    <property type="nucleotide sequence ID" value="NZ_CBCSGE010000003.1"/>
</dbReference>
<evidence type="ECO:0000313" key="1">
    <source>
        <dbReference type="EMBL" id="MFB9098125.1"/>
    </source>
</evidence>
<comment type="caution">
    <text evidence="1">The sequence shown here is derived from an EMBL/GenBank/DDBJ whole genome shotgun (WGS) entry which is preliminary data.</text>
</comment>
<proteinExistence type="predicted"/>
<keyword evidence="2" id="KW-1185">Reference proteome</keyword>
<sequence length="323" mass="36356">MNNPESVKLEVFTIALKPATGYVNNSFEDLILNTPDVIPTNNLFNEFYQKFINHIDLAYTEVRTKAFTLSTNIVEYGFDPNNEIIWGILKGGPKGSGKTKSPLNNRTNEEDLGGNVINDKYFFYLYIPLNSNVGYLFFQIYGGESIRKEFIQHIRDLFKIQGKYNKPEPSAILPDSIRDEFKNNSKIVGLSYITNTLSSSITTETAFTSLCNDYDIEISIKPKGTNNIAPQKINVLDRVISSLTFNNNPLSTARSKKVALQNLSTGKTSSFVLDTNDVMPRIYLHGKVAIDANGTPDFLELKTFCDGLLRELIEGEYTRIARL</sequence>
<accession>A0ABV5GTF9</accession>
<protein>
    <recommendedName>
        <fullName evidence="3">DUF3578 domain-containing protein</fullName>
    </recommendedName>
</protein>